<evidence type="ECO:0000313" key="1">
    <source>
        <dbReference type="EMBL" id="KKM13511.1"/>
    </source>
</evidence>
<protein>
    <recommendedName>
        <fullName evidence="2">Methyltransferase domain-containing protein</fullName>
    </recommendedName>
</protein>
<dbReference type="Gene3D" id="3.40.50.11350">
    <property type="match status" value="1"/>
</dbReference>
<accession>A0A0F9HDQ5</accession>
<evidence type="ECO:0008006" key="2">
    <source>
        <dbReference type="Google" id="ProtNLM"/>
    </source>
</evidence>
<dbReference type="Pfam" id="PF01209">
    <property type="entry name" value="Ubie_methyltran"/>
    <property type="match status" value="1"/>
</dbReference>
<proteinExistence type="predicted"/>
<gene>
    <name evidence="1" type="ORF">LCGC14_1715490</name>
</gene>
<sequence>MAESTKNLVPRFFNKTTLCYDKIINRTTFRKDKYWKKEILKKIPQSESILDLACGTGILTRQISKKFPKAKIFLATDYVPSLELVVTNFGKKVMFQDIKRSRHYDKPLQYGCRPKKKNKPAGPKQAEESILDCILLSKCNFMIRGYSNLPSISSYWNTNVGLQFVCKYSDEDKKYLGISE</sequence>
<dbReference type="AlphaFoldDB" id="A0A0F9HDQ5"/>
<comment type="caution">
    <text evidence="1">The sequence shown here is derived from an EMBL/GenBank/DDBJ whole genome shotgun (WGS) entry which is preliminary data.</text>
</comment>
<reference evidence="1" key="1">
    <citation type="journal article" date="2015" name="Nature">
        <title>Complex archaea that bridge the gap between prokaryotes and eukaryotes.</title>
        <authorList>
            <person name="Spang A."/>
            <person name="Saw J.H."/>
            <person name="Jorgensen S.L."/>
            <person name="Zaremba-Niedzwiedzka K."/>
            <person name="Martijn J."/>
            <person name="Lind A.E."/>
            <person name="van Eijk R."/>
            <person name="Schleper C."/>
            <person name="Guy L."/>
            <person name="Ettema T.J."/>
        </authorList>
    </citation>
    <scope>NUCLEOTIDE SEQUENCE</scope>
</reference>
<dbReference type="SUPFAM" id="SSF53335">
    <property type="entry name" value="S-adenosyl-L-methionine-dependent methyltransferases"/>
    <property type="match status" value="1"/>
</dbReference>
<organism evidence="1">
    <name type="scientific">marine sediment metagenome</name>
    <dbReference type="NCBI Taxonomy" id="412755"/>
    <lineage>
        <taxon>unclassified sequences</taxon>
        <taxon>metagenomes</taxon>
        <taxon>ecological metagenomes</taxon>
    </lineage>
</organism>
<name>A0A0F9HDQ5_9ZZZZ</name>
<dbReference type="EMBL" id="LAZR01015364">
    <property type="protein sequence ID" value="KKM13511.1"/>
    <property type="molecule type" value="Genomic_DNA"/>
</dbReference>
<dbReference type="InterPro" id="IPR029063">
    <property type="entry name" value="SAM-dependent_MTases_sf"/>
</dbReference>